<evidence type="ECO:0000313" key="3">
    <source>
        <dbReference type="Proteomes" id="UP000494040"/>
    </source>
</evidence>
<feature type="signal peptide" evidence="1">
    <location>
        <begin position="1"/>
        <end position="18"/>
    </location>
</feature>
<dbReference type="Pfam" id="PF01161">
    <property type="entry name" value="PBP"/>
    <property type="match status" value="1"/>
</dbReference>
<dbReference type="PANTHER" id="PTHR11362:SF82">
    <property type="entry name" value="PHOSPHATIDYLETHANOLAMINE-BINDING PROTEIN 4"/>
    <property type="match status" value="1"/>
</dbReference>
<dbReference type="Proteomes" id="UP000494040">
    <property type="component" value="Unassembled WGS sequence"/>
</dbReference>
<dbReference type="InterPro" id="IPR008914">
    <property type="entry name" value="PEBP"/>
</dbReference>
<dbReference type="KEGG" id="clec:106670968"/>
<name>A0A8I6S7D3_CIMLE</name>
<dbReference type="Gene3D" id="3.90.280.10">
    <property type="entry name" value="PEBP-like"/>
    <property type="match status" value="1"/>
</dbReference>
<keyword evidence="3" id="KW-1185">Reference proteome</keyword>
<accession>A0A8I6S7D3</accession>
<protein>
    <recommendedName>
        <fullName evidence="4">Phosphatidylethanolamine binding protein</fullName>
    </recommendedName>
</protein>
<feature type="chain" id="PRO_5035280758" description="Phosphatidylethanolamine binding protein" evidence="1">
    <location>
        <begin position="19"/>
        <end position="192"/>
    </location>
</feature>
<dbReference type="OrthoDB" id="2506647at2759"/>
<dbReference type="GeneID" id="106670968"/>
<evidence type="ECO:0008006" key="4">
    <source>
        <dbReference type="Google" id="ProtNLM"/>
    </source>
</evidence>
<sequence length="192" mass="21673">MTMVRPFVFSLFLALAFGEQCSVKTDFETTCQIGGLVLTKDEIIKVSDDNCDSVYKKQQFAYLPKVTFPNAEQDQTYTVICIDPDAPNHPKGHYYLHWIRANIPGNDLAEGNTSNGEDLIEYIGPAPPAHTGLHRYMFLAFKHSDPALRLKTKLTQQERRRFNLADWISNVQRTEGVICGPEAGVQFKAEFA</sequence>
<dbReference type="RefSeq" id="XP_014257169.1">
    <property type="nucleotide sequence ID" value="XM_014401683.2"/>
</dbReference>
<dbReference type="OMA" id="HWIRANI"/>
<dbReference type="EnsemblMetazoa" id="XM_014401683.2">
    <property type="protein sequence ID" value="XP_014257169.1"/>
    <property type="gene ID" value="LOC106670968"/>
</dbReference>
<proteinExistence type="predicted"/>
<evidence type="ECO:0000256" key="1">
    <source>
        <dbReference type="SAM" id="SignalP"/>
    </source>
</evidence>
<evidence type="ECO:0000313" key="2">
    <source>
        <dbReference type="EnsemblMetazoa" id="XP_014257169.1"/>
    </source>
</evidence>
<dbReference type="InterPro" id="IPR035810">
    <property type="entry name" value="PEBP_euk"/>
</dbReference>
<dbReference type="SUPFAM" id="SSF49777">
    <property type="entry name" value="PEBP-like"/>
    <property type="match status" value="1"/>
</dbReference>
<dbReference type="InterPro" id="IPR036610">
    <property type="entry name" value="PEBP-like_sf"/>
</dbReference>
<dbReference type="AlphaFoldDB" id="A0A8I6S7D3"/>
<dbReference type="CDD" id="cd00866">
    <property type="entry name" value="PEBP_euk"/>
    <property type="match status" value="1"/>
</dbReference>
<organism evidence="2 3">
    <name type="scientific">Cimex lectularius</name>
    <name type="common">Bed bug</name>
    <name type="synonym">Acanthia lectularia</name>
    <dbReference type="NCBI Taxonomy" id="79782"/>
    <lineage>
        <taxon>Eukaryota</taxon>
        <taxon>Metazoa</taxon>
        <taxon>Ecdysozoa</taxon>
        <taxon>Arthropoda</taxon>
        <taxon>Hexapoda</taxon>
        <taxon>Insecta</taxon>
        <taxon>Pterygota</taxon>
        <taxon>Neoptera</taxon>
        <taxon>Paraneoptera</taxon>
        <taxon>Hemiptera</taxon>
        <taxon>Heteroptera</taxon>
        <taxon>Panheteroptera</taxon>
        <taxon>Cimicomorpha</taxon>
        <taxon>Cimicidae</taxon>
        <taxon>Cimex</taxon>
    </lineage>
</organism>
<keyword evidence="1" id="KW-0732">Signal</keyword>
<dbReference type="PANTHER" id="PTHR11362">
    <property type="entry name" value="PHOSPHATIDYLETHANOLAMINE-BINDING PROTEIN"/>
    <property type="match status" value="1"/>
</dbReference>
<reference evidence="2" key="1">
    <citation type="submission" date="2022-01" db="UniProtKB">
        <authorList>
            <consortium name="EnsemblMetazoa"/>
        </authorList>
    </citation>
    <scope>IDENTIFICATION</scope>
</reference>